<gene>
    <name evidence="2" type="ORF">GCM10022287_08220</name>
</gene>
<dbReference type="EMBL" id="BAABBW010000001">
    <property type="protein sequence ID" value="GAA4170396.1"/>
    <property type="molecule type" value="Genomic_DNA"/>
</dbReference>
<evidence type="ECO:0000313" key="2">
    <source>
        <dbReference type="EMBL" id="GAA4170396.1"/>
    </source>
</evidence>
<dbReference type="InterPro" id="IPR007345">
    <property type="entry name" value="Polysacch_pyruvyl_Trfase"/>
</dbReference>
<reference evidence="3" key="1">
    <citation type="journal article" date="2019" name="Int. J. Syst. Evol. Microbiol.">
        <title>The Global Catalogue of Microorganisms (GCM) 10K type strain sequencing project: providing services to taxonomists for standard genome sequencing and annotation.</title>
        <authorList>
            <consortium name="The Broad Institute Genomics Platform"/>
            <consortium name="The Broad Institute Genome Sequencing Center for Infectious Disease"/>
            <person name="Wu L."/>
            <person name="Ma J."/>
        </authorList>
    </citation>
    <scope>NUCLEOTIDE SEQUENCE [LARGE SCALE GENOMIC DNA]</scope>
    <source>
        <strain evidence="3">JCM 17591</strain>
    </source>
</reference>
<keyword evidence="2" id="KW-0808">Transferase</keyword>
<dbReference type="GO" id="GO:0016740">
    <property type="term" value="F:transferase activity"/>
    <property type="evidence" value="ECO:0007669"/>
    <property type="project" value="UniProtKB-KW"/>
</dbReference>
<name>A0ABP7ZTZ9_9MICO</name>
<feature type="domain" description="Polysaccharide pyruvyl transferase" evidence="1">
    <location>
        <begin position="36"/>
        <end position="284"/>
    </location>
</feature>
<proteinExistence type="predicted"/>
<comment type="caution">
    <text evidence="2">The sequence shown here is derived from an EMBL/GenBank/DDBJ whole genome shotgun (WGS) entry which is preliminary data.</text>
</comment>
<dbReference type="Pfam" id="PF04230">
    <property type="entry name" value="PS_pyruv_trans"/>
    <property type="match status" value="1"/>
</dbReference>
<evidence type="ECO:0000313" key="3">
    <source>
        <dbReference type="Proteomes" id="UP001501079"/>
    </source>
</evidence>
<dbReference type="RefSeq" id="WP_344752003.1">
    <property type="nucleotide sequence ID" value="NZ_BAABBW010000001.1"/>
</dbReference>
<sequence>MTTTIASLHEQATAQLAEVLQDAAHVDIVDFPDYLNCGDAAIWQGQRTVLQGLGIGIRSAMSRRSFDPGALSPDGTVLIQGGGNFGGLYPTHHALRLKLLECTRGRPLIQLPQSIQYPGPEQRDELRRAIAAHGAFVMLVRDHRSFDIATADFDCEVRLVPDAALALGPLVRRAPTVATAVQVRDDREATDAAAIDGLRFDWLTAPLTEDRRRRLEGHLLLARAARKSGAATLRRAELASGNRLAAANVTRAIRLLSAGRRLVTDRLHGHILATLLGVEHVVVNDKYGKIQAFWDTWTSGIPHAHFVDGWADAPAALTALQAEEAT</sequence>
<protein>
    <submittedName>
        <fullName evidence="2">Polysaccharide pyruvyl transferase family protein</fullName>
    </submittedName>
</protein>
<evidence type="ECO:0000259" key="1">
    <source>
        <dbReference type="Pfam" id="PF04230"/>
    </source>
</evidence>
<accession>A0ABP7ZTZ9</accession>
<dbReference type="Proteomes" id="UP001501079">
    <property type="component" value="Unassembled WGS sequence"/>
</dbReference>
<organism evidence="2 3">
    <name type="scientific">Gryllotalpicola koreensis</name>
    <dbReference type="NCBI Taxonomy" id="993086"/>
    <lineage>
        <taxon>Bacteria</taxon>
        <taxon>Bacillati</taxon>
        <taxon>Actinomycetota</taxon>
        <taxon>Actinomycetes</taxon>
        <taxon>Micrococcales</taxon>
        <taxon>Microbacteriaceae</taxon>
        <taxon>Gryllotalpicola</taxon>
    </lineage>
</organism>
<keyword evidence="3" id="KW-1185">Reference proteome</keyword>